<proteinExistence type="inferred from homology"/>
<gene>
    <name evidence="8" type="ORF">HH304_11695</name>
</gene>
<evidence type="ECO:0000256" key="3">
    <source>
        <dbReference type="ARBA" id="ARBA00022692"/>
    </source>
</evidence>
<evidence type="ECO:0000259" key="7">
    <source>
        <dbReference type="Pfam" id="PF09335"/>
    </source>
</evidence>
<sequence>MLGSNKFFHTLISTFWGAWQFIGPLICSSTLIGYLILNDITSLPVSLVDLIIYFLVSAIVMGLALMPTTLTAALWGFYLPWYTFPFLVAGYLLGALIGYYISLNIEDRWLYDFINKKHKRKRVFEKLRRRGFRTVVAVRLSPILPFAVMNFVMAAAGVHIKKFFYGSLVGMLPRTLLAYLTGASAASIYSIIESKKPLPVETAVWLILFLISTLWIGVMIRRAVKNA</sequence>
<comment type="subcellular location">
    <subcellularLocation>
        <location evidence="1 6">Cell membrane</location>
        <topology evidence="1 6">Multi-pass membrane protein</topology>
    </subcellularLocation>
</comment>
<reference evidence="8 9" key="1">
    <citation type="submission" date="2020-04" db="EMBL/GenBank/DDBJ databases">
        <title>Flammeovirgaceae bacterium KN852 isolated from deep sea.</title>
        <authorList>
            <person name="Zhang D.-C."/>
        </authorList>
    </citation>
    <scope>NUCLEOTIDE SEQUENCE [LARGE SCALE GENOMIC DNA]</scope>
    <source>
        <strain evidence="8 9">KN852</strain>
    </source>
</reference>
<comment type="caution">
    <text evidence="8">The sequence shown here is derived from an EMBL/GenBank/DDBJ whole genome shotgun (WGS) entry which is preliminary data.</text>
</comment>
<evidence type="ECO:0000256" key="6">
    <source>
        <dbReference type="RuleBase" id="RU366058"/>
    </source>
</evidence>
<dbReference type="Pfam" id="PF09335">
    <property type="entry name" value="VTT_dom"/>
    <property type="match status" value="1"/>
</dbReference>
<dbReference type="InterPro" id="IPR015414">
    <property type="entry name" value="TMEM64"/>
</dbReference>
<keyword evidence="3 6" id="KW-0812">Transmembrane</keyword>
<feature type="transmembrane region" description="Helical" evidence="6">
    <location>
        <begin position="136"/>
        <end position="156"/>
    </location>
</feature>
<feature type="transmembrane region" description="Helical" evidence="6">
    <location>
        <begin position="81"/>
        <end position="101"/>
    </location>
</feature>
<feature type="transmembrane region" description="Helical" evidence="6">
    <location>
        <begin position="50"/>
        <end position="75"/>
    </location>
</feature>
<organism evidence="8 9">
    <name type="scientific">Marinigracilibium pacificum</name>
    <dbReference type="NCBI Taxonomy" id="2729599"/>
    <lineage>
        <taxon>Bacteria</taxon>
        <taxon>Pseudomonadati</taxon>
        <taxon>Bacteroidota</taxon>
        <taxon>Cytophagia</taxon>
        <taxon>Cytophagales</taxon>
        <taxon>Flammeovirgaceae</taxon>
        <taxon>Marinigracilibium</taxon>
    </lineage>
</organism>
<feature type="transmembrane region" description="Helical" evidence="6">
    <location>
        <begin position="16"/>
        <end position="38"/>
    </location>
</feature>
<dbReference type="Proteomes" id="UP000559010">
    <property type="component" value="Unassembled WGS sequence"/>
</dbReference>
<name>A0A848J3J7_9BACT</name>
<accession>A0A848J3J7</accession>
<keyword evidence="5 6" id="KW-0472">Membrane</keyword>
<evidence type="ECO:0000313" key="8">
    <source>
        <dbReference type="EMBL" id="NMM49064.1"/>
    </source>
</evidence>
<dbReference type="PANTHER" id="PTHR12677">
    <property type="entry name" value="GOLGI APPARATUS MEMBRANE PROTEIN TVP38-RELATED"/>
    <property type="match status" value="1"/>
</dbReference>
<feature type="domain" description="VTT" evidence="7">
    <location>
        <begin position="67"/>
        <end position="183"/>
    </location>
</feature>
<evidence type="ECO:0000313" key="9">
    <source>
        <dbReference type="Proteomes" id="UP000559010"/>
    </source>
</evidence>
<evidence type="ECO:0000256" key="4">
    <source>
        <dbReference type="ARBA" id="ARBA00022989"/>
    </source>
</evidence>
<dbReference type="EMBL" id="JABBNU010000006">
    <property type="protein sequence ID" value="NMM49064.1"/>
    <property type="molecule type" value="Genomic_DNA"/>
</dbReference>
<keyword evidence="9" id="KW-1185">Reference proteome</keyword>
<evidence type="ECO:0000256" key="1">
    <source>
        <dbReference type="ARBA" id="ARBA00004651"/>
    </source>
</evidence>
<keyword evidence="2 6" id="KW-1003">Cell membrane</keyword>
<evidence type="ECO:0000256" key="5">
    <source>
        <dbReference type="ARBA" id="ARBA00023136"/>
    </source>
</evidence>
<protein>
    <recommendedName>
        <fullName evidence="6">TVP38/TMEM64 family membrane protein</fullName>
    </recommendedName>
</protein>
<evidence type="ECO:0000256" key="2">
    <source>
        <dbReference type="ARBA" id="ARBA00022475"/>
    </source>
</evidence>
<dbReference type="AlphaFoldDB" id="A0A848J3J7"/>
<dbReference type="PANTHER" id="PTHR12677:SF59">
    <property type="entry name" value="GOLGI APPARATUS MEMBRANE PROTEIN TVP38-RELATED"/>
    <property type="match status" value="1"/>
</dbReference>
<dbReference type="RefSeq" id="WP_169681624.1">
    <property type="nucleotide sequence ID" value="NZ_JABBNU010000006.1"/>
</dbReference>
<feature type="transmembrane region" description="Helical" evidence="6">
    <location>
        <begin position="204"/>
        <end position="224"/>
    </location>
</feature>
<keyword evidence="4 6" id="KW-1133">Transmembrane helix</keyword>
<dbReference type="InterPro" id="IPR032816">
    <property type="entry name" value="VTT_dom"/>
</dbReference>
<comment type="similarity">
    <text evidence="6">Belongs to the TVP38/TMEM64 family.</text>
</comment>
<dbReference type="GO" id="GO:0005886">
    <property type="term" value="C:plasma membrane"/>
    <property type="evidence" value="ECO:0007669"/>
    <property type="project" value="UniProtKB-SubCell"/>
</dbReference>